<protein>
    <submittedName>
        <fullName evidence="13">MV entry-fusion complex protein</fullName>
    </submittedName>
</protein>
<sequence length="140" mass="16323">MNILTVFIIIITTVAICMIMFQGYYIYNNYENIKEFNALHSSLEYTNTLNTLSIDRTVIDPNDDVYDVKQKWRCVKFNNDYVSISAFGFKSDGKKIRKFNNIDDCIYYTFSISNNTNIINPCIYPNDPKSKECIFLKSAL</sequence>
<evidence type="ECO:0000256" key="2">
    <source>
        <dbReference type="ARBA" id="ARBA00004381"/>
    </source>
</evidence>
<dbReference type="GO" id="GO:0019031">
    <property type="term" value="C:viral envelope"/>
    <property type="evidence" value="ECO:0007669"/>
    <property type="project" value="InterPro"/>
</dbReference>
<feature type="transmembrane region" description="Helical" evidence="12">
    <location>
        <begin position="6"/>
        <end position="27"/>
    </location>
</feature>
<dbReference type="GO" id="GO:0055036">
    <property type="term" value="C:virion membrane"/>
    <property type="evidence" value="ECO:0007669"/>
    <property type="project" value="UniProtKB-SubCell"/>
</dbReference>
<evidence type="ECO:0000256" key="1">
    <source>
        <dbReference type="ARBA" id="ARBA00004039"/>
    </source>
</evidence>
<keyword evidence="7" id="KW-0426">Late protein</keyword>
<comment type="subcellular location">
    <subcellularLocation>
        <location evidence="2">Virion membrane</location>
        <topology evidence="2">Single-pass membrane protein</topology>
    </subcellularLocation>
</comment>
<evidence type="ECO:0000256" key="3">
    <source>
        <dbReference type="ARBA" id="ARBA00022506"/>
    </source>
</evidence>
<keyword evidence="10" id="KW-1015">Disulfide bond</keyword>
<comment type="function">
    <text evidence="1">Envelope protein required for virus entry into host cell and for cell-cell fusion (syncytium formation).</text>
</comment>
<evidence type="ECO:0000313" key="14">
    <source>
        <dbReference type="Proteomes" id="UP000121784"/>
    </source>
</evidence>
<dbReference type="GO" id="GO:0039663">
    <property type="term" value="P:membrane fusion involved in viral entry into host cell"/>
    <property type="evidence" value="ECO:0007669"/>
    <property type="project" value="UniProtKB-KW"/>
</dbReference>
<dbReference type="Proteomes" id="UP000121784">
    <property type="component" value="Segment"/>
</dbReference>
<proteinExistence type="predicted"/>
<reference evidence="13 14" key="1">
    <citation type="submission" date="2014-09" db="EMBL/GenBank/DDBJ databases">
        <title>Complete Genome Sequence of the Embu Virus Strain SPAn 880.</title>
        <authorList>
            <person name="Ibrahim M.S."/>
            <person name="Antwerpen M.H."/>
            <person name="Georgi E."/>
            <person name="Vette P."/>
            <person name="Zoeller G."/>
            <person name="Meyer H."/>
        </authorList>
    </citation>
    <scope>NUCLEOTIDE SEQUENCE [LARGE SCALE GENOMIC DNA]</scope>
    <source>
        <strain evidence="13">SPAn880</strain>
    </source>
</reference>
<keyword evidence="5 12" id="KW-0812">Transmembrane</keyword>
<keyword evidence="11" id="KW-1160">Virus entry into host cell</keyword>
<dbReference type="EMBL" id="KM595078">
    <property type="protein sequence ID" value="AIT70750.1"/>
    <property type="molecule type" value="Genomic_DNA"/>
</dbReference>
<name>A0A097IVZ5_9POXV</name>
<accession>A0A097IVZ5</accession>
<keyword evidence="9 12" id="KW-0472">Membrane</keyword>
<keyword evidence="6" id="KW-0946">Virion</keyword>
<keyword evidence="8 12" id="KW-1133">Transmembrane helix</keyword>
<evidence type="ECO:0000256" key="10">
    <source>
        <dbReference type="ARBA" id="ARBA00023157"/>
    </source>
</evidence>
<evidence type="ECO:0000256" key="11">
    <source>
        <dbReference type="ARBA" id="ARBA00023296"/>
    </source>
</evidence>
<evidence type="ECO:0000256" key="8">
    <source>
        <dbReference type="ARBA" id="ARBA00022989"/>
    </source>
</evidence>
<evidence type="ECO:0000313" key="13">
    <source>
        <dbReference type="EMBL" id="AIT70750.1"/>
    </source>
</evidence>
<keyword evidence="4" id="KW-1162">Viral penetration into host cytoplasm</keyword>
<evidence type="ECO:0000256" key="5">
    <source>
        <dbReference type="ARBA" id="ARBA00022692"/>
    </source>
</evidence>
<dbReference type="GO" id="GO:0046718">
    <property type="term" value="P:symbiont entry into host cell"/>
    <property type="evidence" value="ECO:0007669"/>
    <property type="project" value="UniProtKB-KW"/>
</dbReference>
<evidence type="ECO:0000256" key="12">
    <source>
        <dbReference type="SAM" id="Phobius"/>
    </source>
</evidence>
<dbReference type="InterPro" id="IPR007664">
    <property type="entry name" value="Poxvirus_A28"/>
</dbReference>
<evidence type="ECO:0000256" key="4">
    <source>
        <dbReference type="ARBA" id="ARBA00022595"/>
    </source>
</evidence>
<dbReference type="Pfam" id="PF04584">
    <property type="entry name" value="Pox_A28"/>
    <property type="match status" value="1"/>
</dbReference>
<gene>
    <name evidence="13" type="primary">135</name>
</gene>
<evidence type="ECO:0000256" key="9">
    <source>
        <dbReference type="ARBA" id="ARBA00023136"/>
    </source>
</evidence>
<organism evidence="13 14">
    <name type="scientific">Cotia virus</name>
    <dbReference type="NCBI Taxonomy" id="39444"/>
    <lineage>
        <taxon>Viruses</taxon>
        <taxon>Varidnaviria</taxon>
        <taxon>Bamfordvirae</taxon>
        <taxon>Nucleocytoviricota</taxon>
        <taxon>Pokkesviricetes</taxon>
        <taxon>Chitovirales</taxon>
        <taxon>Poxviridae</taxon>
        <taxon>Chordopoxvirinae</taxon>
        <taxon>Oryzopoxvirus</taxon>
        <taxon>Oryzopoxvirus cotia</taxon>
    </lineage>
</organism>
<evidence type="ECO:0000256" key="6">
    <source>
        <dbReference type="ARBA" id="ARBA00022844"/>
    </source>
</evidence>
<keyword evidence="3" id="KW-1168">Fusion of virus membrane with host membrane</keyword>
<evidence type="ECO:0000256" key="7">
    <source>
        <dbReference type="ARBA" id="ARBA00022921"/>
    </source>
</evidence>